<dbReference type="GeneID" id="25730756"/>
<proteinExistence type="predicted"/>
<dbReference type="KEGG" id="mng:MNEG_13307"/>
<keyword evidence="1" id="KW-0812">Transmembrane</keyword>
<name>A0A0D2J449_9CHLO</name>
<keyword evidence="1" id="KW-0472">Membrane</keyword>
<dbReference type="Proteomes" id="UP000054498">
    <property type="component" value="Unassembled WGS sequence"/>
</dbReference>
<protein>
    <submittedName>
        <fullName evidence="2">Uncharacterized protein</fullName>
    </submittedName>
</protein>
<sequence length="85" mass="9051">MFPHLSQRLFAGRSAAVVQRGLAVMGFTFFVVQLSSMVTGWVAISALAGTVGKGESAFSKMLILISSHGTGQAVLARAYAERRTF</sequence>
<dbReference type="EMBL" id="KK103964">
    <property type="protein sequence ID" value="KIY94657.1"/>
    <property type="molecule type" value="Genomic_DNA"/>
</dbReference>
<dbReference type="AlphaFoldDB" id="A0A0D2J449"/>
<feature type="transmembrane region" description="Helical" evidence="1">
    <location>
        <begin position="21"/>
        <end position="49"/>
    </location>
</feature>
<organism evidence="2 3">
    <name type="scientific">Monoraphidium neglectum</name>
    <dbReference type="NCBI Taxonomy" id="145388"/>
    <lineage>
        <taxon>Eukaryota</taxon>
        <taxon>Viridiplantae</taxon>
        <taxon>Chlorophyta</taxon>
        <taxon>core chlorophytes</taxon>
        <taxon>Chlorophyceae</taxon>
        <taxon>CS clade</taxon>
        <taxon>Sphaeropleales</taxon>
        <taxon>Selenastraceae</taxon>
        <taxon>Monoraphidium</taxon>
    </lineage>
</organism>
<reference evidence="2 3" key="1">
    <citation type="journal article" date="2013" name="BMC Genomics">
        <title>Reconstruction of the lipid metabolism for the microalga Monoraphidium neglectum from its genome sequence reveals characteristics suitable for biofuel production.</title>
        <authorList>
            <person name="Bogen C."/>
            <person name="Al-Dilaimi A."/>
            <person name="Albersmeier A."/>
            <person name="Wichmann J."/>
            <person name="Grundmann M."/>
            <person name="Rupp O."/>
            <person name="Lauersen K.J."/>
            <person name="Blifernez-Klassen O."/>
            <person name="Kalinowski J."/>
            <person name="Goesmann A."/>
            <person name="Mussgnug J.H."/>
            <person name="Kruse O."/>
        </authorList>
    </citation>
    <scope>NUCLEOTIDE SEQUENCE [LARGE SCALE GENOMIC DNA]</scope>
    <source>
        <strain evidence="2 3">SAG 48.87</strain>
    </source>
</reference>
<keyword evidence="1" id="KW-1133">Transmembrane helix</keyword>
<accession>A0A0D2J449</accession>
<evidence type="ECO:0000313" key="2">
    <source>
        <dbReference type="EMBL" id="KIY94657.1"/>
    </source>
</evidence>
<evidence type="ECO:0000256" key="1">
    <source>
        <dbReference type="SAM" id="Phobius"/>
    </source>
</evidence>
<gene>
    <name evidence="2" type="ORF">MNEG_13307</name>
</gene>
<dbReference type="RefSeq" id="XP_013893677.1">
    <property type="nucleotide sequence ID" value="XM_014038223.1"/>
</dbReference>
<keyword evidence="3" id="KW-1185">Reference proteome</keyword>
<evidence type="ECO:0000313" key="3">
    <source>
        <dbReference type="Proteomes" id="UP000054498"/>
    </source>
</evidence>